<dbReference type="Proteomes" id="UP001331691">
    <property type="component" value="Unassembled WGS sequence"/>
</dbReference>
<dbReference type="EMBL" id="JAZKKV010000004">
    <property type="protein sequence ID" value="MEE9657522.1"/>
    <property type="molecule type" value="Genomic_DNA"/>
</dbReference>
<evidence type="ECO:0000313" key="2">
    <source>
        <dbReference type="Proteomes" id="UP001331691"/>
    </source>
</evidence>
<sequence length="118" mass="13209">MSNIEGIKWVADGEPNFYTLLSDKNWFGKLQLNGEMHPVAQEKFLNGLFPHLKEEASKSVTPLTPVKIIEIMIDWLECNVDMGTPIIFDNDDDKTDSAKALPAMYEALRVLRGIGGQS</sequence>
<accession>A0AB35XLB7</accession>
<dbReference type="RefSeq" id="WP_256064034.1">
    <property type="nucleotide sequence ID" value="NZ_JAZKKV010000004.1"/>
</dbReference>
<keyword evidence="2" id="KW-1185">Reference proteome</keyword>
<evidence type="ECO:0000313" key="1">
    <source>
        <dbReference type="EMBL" id="MEE9657522.1"/>
    </source>
</evidence>
<evidence type="ECO:0008006" key="3">
    <source>
        <dbReference type="Google" id="ProtNLM"/>
    </source>
</evidence>
<dbReference type="AlphaFoldDB" id="A0AB35XLB7"/>
<protein>
    <recommendedName>
        <fullName evidence="3">Phage protein</fullName>
    </recommendedName>
</protein>
<reference evidence="1 2" key="1">
    <citation type="submission" date="2023-10" db="EMBL/GenBank/DDBJ databases">
        <title>Wastewater isolates of ESBL- and carbapenemase-producing Gram-negative bacteria from New Zealand.</title>
        <authorList>
            <person name="Straub C."/>
            <person name="Weaver L."/>
            <person name="Cornelius A."/>
            <person name="Mcgill E."/>
            <person name="Dyet K."/>
            <person name="White L."/>
            <person name="Pattis I."/>
        </authorList>
    </citation>
    <scope>NUCLEOTIDE SEQUENCE [LARGE SCALE GENOMIC DNA]</scope>
    <source>
        <strain evidence="1 2">ESBL09</strain>
    </source>
</reference>
<name>A0AB35XLB7_9ENTR</name>
<dbReference type="AntiFam" id="ANF00264">
    <property type="entry name" value="Spurious protein deried frameshifted phage protein"/>
</dbReference>
<organism evidence="1 2">
    <name type="scientific">Kluyvera ascorbata</name>
    <dbReference type="NCBI Taxonomy" id="51288"/>
    <lineage>
        <taxon>Bacteria</taxon>
        <taxon>Pseudomonadati</taxon>
        <taxon>Pseudomonadota</taxon>
        <taxon>Gammaproteobacteria</taxon>
        <taxon>Enterobacterales</taxon>
        <taxon>Enterobacteriaceae</taxon>
        <taxon>Kluyvera</taxon>
    </lineage>
</organism>
<comment type="caution">
    <text evidence="1">The sequence shown here is derived from an EMBL/GenBank/DDBJ whole genome shotgun (WGS) entry which is preliminary data.</text>
</comment>
<gene>
    <name evidence="1" type="ORF">V4836_26065</name>
</gene>
<proteinExistence type="predicted"/>